<gene>
    <name evidence="4" type="ORF">Tsubulata_008997</name>
</gene>
<name>A0A9Q0FK25_9ROSI</name>
<evidence type="ECO:0008006" key="6">
    <source>
        <dbReference type="Google" id="ProtNLM"/>
    </source>
</evidence>
<reference evidence="4" key="1">
    <citation type="submission" date="2022-02" db="EMBL/GenBank/DDBJ databases">
        <authorList>
            <person name="Henning P.M."/>
            <person name="McCubbin A.G."/>
            <person name="Shore J.S."/>
        </authorList>
    </citation>
    <scope>NUCLEOTIDE SEQUENCE</scope>
    <source>
        <strain evidence="4">F60SS</strain>
        <tissue evidence="4">Leaves</tissue>
    </source>
</reference>
<evidence type="ECO:0000256" key="3">
    <source>
        <dbReference type="ARBA" id="ARBA00023295"/>
    </source>
</evidence>
<dbReference type="OrthoDB" id="1931989at2759"/>
<dbReference type="InterPro" id="IPR024746">
    <property type="entry name" value="Glyco_hydro_100"/>
</dbReference>
<comment type="caution">
    <text evidence="4">The sequence shown here is derived from an EMBL/GenBank/DDBJ whole genome shotgun (WGS) entry which is preliminary data.</text>
</comment>
<evidence type="ECO:0000313" key="4">
    <source>
        <dbReference type="EMBL" id="KAJ4832179.1"/>
    </source>
</evidence>
<dbReference type="PANTHER" id="PTHR31916:SF36">
    <property type="entry name" value="ALKALINE_NEUTRAL INVERTASE E, CHLOROPLASTIC"/>
    <property type="match status" value="1"/>
</dbReference>
<accession>A0A9Q0FK25</accession>
<proteinExistence type="predicted"/>
<dbReference type="Pfam" id="PF12899">
    <property type="entry name" value="Glyco_hydro_100"/>
    <property type="match status" value="1"/>
</dbReference>
<keyword evidence="5" id="KW-1185">Reference proteome</keyword>
<evidence type="ECO:0000256" key="2">
    <source>
        <dbReference type="ARBA" id="ARBA00023277"/>
    </source>
</evidence>
<dbReference type="PANTHER" id="PTHR31916">
    <property type="match status" value="1"/>
</dbReference>
<keyword evidence="1" id="KW-0378">Hydrolase</keyword>
<keyword evidence="2" id="KW-0119">Carbohydrate metabolism</keyword>
<dbReference type="EMBL" id="JAKUCV010005182">
    <property type="protein sequence ID" value="KAJ4832179.1"/>
    <property type="molecule type" value="Genomic_DNA"/>
</dbReference>
<evidence type="ECO:0000313" key="5">
    <source>
        <dbReference type="Proteomes" id="UP001141552"/>
    </source>
</evidence>
<evidence type="ECO:0000256" key="1">
    <source>
        <dbReference type="ARBA" id="ARBA00022801"/>
    </source>
</evidence>
<dbReference type="GO" id="GO:0009507">
    <property type="term" value="C:chloroplast"/>
    <property type="evidence" value="ECO:0007669"/>
    <property type="project" value="TreeGrafter"/>
</dbReference>
<reference evidence="4" key="2">
    <citation type="journal article" date="2023" name="Plants (Basel)">
        <title>Annotation of the Turnera subulata (Passifloraceae) Draft Genome Reveals the S-Locus Evolved after the Divergence of Turneroideae from Passifloroideae in a Stepwise Manner.</title>
        <authorList>
            <person name="Henning P.M."/>
            <person name="Roalson E.H."/>
            <person name="Mir W."/>
            <person name="McCubbin A.G."/>
            <person name="Shore J.S."/>
        </authorList>
    </citation>
    <scope>NUCLEOTIDE SEQUENCE</scope>
    <source>
        <strain evidence="4">F60SS</strain>
    </source>
</reference>
<dbReference type="Proteomes" id="UP001141552">
    <property type="component" value="Unassembled WGS sequence"/>
</dbReference>
<dbReference type="AlphaFoldDB" id="A0A9Q0FK25"/>
<dbReference type="GO" id="GO:0004575">
    <property type="term" value="F:sucrose alpha-glucosidase activity"/>
    <property type="evidence" value="ECO:0007669"/>
    <property type="project" value="TreeGrafter"/>
</dbReference>
<dbReference type="GO" id="GO:0005987">
    <property type="term" value="P:sucrose catabolic process"/>
    <property type="evidence" value="ECO:0007669"/>
    <property type="project" value="TreeGrafter"/>
</dbReference>
<dbReference type="GO" id="GO:0033926">
    <property type="term" value="F:endo-alpha-N-acetylgalactosaminidase activity"/>
    <property type="evidence" value="ECO:0007669"/>
    <property type="project" value="InterPro"/>
</dbReference>
<keyword evidence="3" id="KW-0326">Glycosidase</keyword>
<protein>
    <recommendedName>
        <fullName evidence="6">Beta-fructofuranosidase</fullName>
    </recommendedName>
</protein>
<organism evidence="4 5">
    <name type="scientific">Turnera subulata</name>
    <dbReference type="NCBI Taxonomy" id="218843"/>
    <lineage>
        <taxon>Eukaryota</taxon>
        <taxon>Viridiplantae</taxon>
        <taxon>Streptophyta</taxon>
        <taxon>Embryophyta</taxon>
        <taxon>Tracheophyta</taxon>
        <taxon>Spermatophyta</taxon>
        <taxon>Magnoliopsida</taxon>
        <taxon>eudicotyledons</taxon>
        <taxon>Gunneridae</taxon>
        <taxon>Pentapetalae</taxon>
        <taxon>rosids</taxon>
        <taxon>fabids</taxon>
        <taxon>Malpighiales</taxon>
        <taxon>Passifloraceae</taxon>
        <taxon>Turnera</taxon>
    </lineage>
</organism>
<sequence length="176" mass="20356">MPFKIAYPALEGQEWKIITGSDPKNTPWSYHNGGSWPTLLWQELVNLPVGVLDCNSLLTSIFNNTFLPAYSGMHKDEYYEIAEKAIKLAERRISRDQWPEYYDTKRARFIGKQSRLFQTWSIAGYLVSKLLLANPSGAKMLVNEEDPELVNALISANPRRKRVRKAFRQPLIVYFM</sequence>
<dbReference type="SUPFAM" id="SSF48208">
    <property type="entry name" value="Six-hairpin glycosidases"/>
    <property type="match status" value="1"/>
</dbReference>
<dbReference type="InterPro" id="IPR008928">
    <property type="entry name" value="6-hairpin_glycosidase_sf"/>
</dbReference>